<keyword evidence="5" id="KW-1185">Reference proteome</keyword>
<evidence type="ECO:0000256" key="4">
    <source>
        <dbReference type="RuleBase" id="RU362057"/>
    </source>
</evidence>
<protein>
    <recommendedName>
        <fullName evidence="4">Glycosyltransferase</fullName>
        <ecNumber evidence="4">2.4.1.-</ecNumber>
    </recommendedName>
</protein>
<dbReference type="Gene3D" id="3.40.50.2000">
    <property type="entry name" value="Glycogen Phosphorylase B"/>
    <property type="match status" value="2"/>
</dbReference>
<dbReference type="Proteomes" id="UP001515500">
    <property type="component" value="Chromosome 17"/>
</dbReference>
<dbReference type="CDD" id="cd03784">
    <property type="entry name" value="GT1_Gtf-like"/>
    <property type="match status" value="1"/>
</dbReference>
<organism evidence="5 6">
    <name type="scientific">Dioscorea cayennensis subsp. rotundata</name>
    <name type="common">White Guinea yam</name>
    <name type="synonym">Dioscorea rotundata</name>
    <dbReference type="NCBI Taxonomy" id="55577"/>
    <lineage>
        <taxon>Eukaryota</taxon>
        <taxon>Viridiplantae</taxon>
        <taxon>Streptophyta</taxon>
        <taxon>Embryophyta</taxon>
        <taxon>Tracheophyta</taxon>
        <taxon>Spermatophyta</taxon>
        <taxon>Magnoliopsida</taxon>
        <taxon>Liliopsida</taxon>
        <taxon>Dioscoreales</taxon>
        <taxon>Dioscoreaceae</taxon>
        <taxon>Dioscorea</taxon>
    </lineage>
</organism>
<accession>A0AB40CUD3</accession>
<dbReference type="AlphaFoldDB" id="A0AB40CUD3"/>
<dbReference type="RefSeq" id="XP_039142989.1">
    <property type="nucleotide sequence ID" value="XM_039287055.1"/>
</dbReference>
<dbReference type="PROSITE" id="PS00375">
    <property type="entry name" value="UDPGT"/>
    <property type="match status" value="1"/>
</dbReference>
<name>A0AB40CUD3_DIOCR</name>
<dbReference type="EC" id="2.4.1.-" evidence="4"/>
<reference evidence="6" key="1">
    <citation type="submission" date="2025-08" db="UniProtKB">
        <authorList>
            <consortium name="RefSeq"/>
        </authorList>
    </citation>
    <scope>IDENTIFICATION</scope>
</reference>
<evidence type="ECO:0000256" key="1">
    <source>
        <dbReference type="ARBA" id="ARBA00009995"/>
    </source>
</evidence>
<evidence type="ECO:0000313" key="5">
    <source>
        <dbReference type="Proteomes" id="UP001515500"/>
    </source>
</evidence>
<gene>
    <name evidence="6" type="primary">LOC120280277</name>
</gene>
<evidence type="ECO:0000256" key="3">
    <source>
        <dbReference type="RuleBase" id="RU003718"/>
    </source>
</evidence>
<sequence>MQTMHSSSISRSPSMADNHQPHFLFITYPVQSHINPSLHLAKHLATTTGAAVTFSTSISAHRRMFSSTPNSDKDFNDGLITYLPFSDGLESHIRGTMDAKEYLSVFRTNSKRNVSILVNELFAGGRPVTCMVHTFLLNWVADIAGEYGIPSVLFWIQAATVFATYYHFFHGFESLIKAHSDEPSFSVCLPGLQQLQIRDLPSFLMATDSDSHYATILDSFRELFEILDREQERVKPRVLINTFQEWETDALASVSTEIETIPVGHLPKEYTNSGAGYLFKEDEKKYMEWLDTKEEESVVYISFGSLSVMKKEQIEEIVQGLKESKRPYLWVVRKDNREKELIEIEEEEGEDVNGMMVEWCSQVRVLAHKAVGCFVTHCGWNSTLESLACGVPMVCVPQWSDQGTNAKLVESLWGCGVRSEVDAGGVVKGEELVKCFELIMGNGEKGVEIRTKAKMWKDKAMDAGIEGGSSDLNLKAFVDKSCGRV</sequence>
<comment type="similarity">
    <text evidence="1 3">Belongs to the UDP-glycosyltransferase family.</text>
</comment>
<keyword evidence="2 3" id="KW-0808">Transferase</keyword>
<dbReference type="GeneID" id="120280277"/>
<dbReference type="PANTHER" id="PTHR11926:SF1534">
    <property type="entry name" value="GLYCOSYLTRANSFERASE"/>
    <property type="match status" value="1"/>
</dbReference>
<dbReference type="InterPro" id="IPR002213">
    <property type="entry name" value="UDP_glucos_trans"/>
</dbReference>
<dbReference type="InterPro" id="IPR035595">
    <property type="entry name" value="UDP_glycos_trans_CS"/>
</dbReference>
<dbReference type="SUPFAM" id="SSF53756">
    <property type="entry name" value="UDP-Glycosyltransferase/glycogen phosphorylase"/>
    <property type="match status" value="1"/>
</dbReference>
<dbReference type="PANTHER" id="PTHR11926">
    <property type="entry name" value="GLUCOSYL/GLUCURONOSYL TRANSFERASES"/>
    <property type="match status" value="1"/>
</dbReference>
<evidence type="ECO:0000256" key="2">
    <source>
        <dbReference type="ARBA" id="ARBA00022679"/>
    </source>
</evidence>
<dbReference type="FunFam" id="3.40.50.2000:FF:000019">
    <property type="entry name" value="Glycosyltransferase"/>
    <property type="match status" value="1"/>
</dbReference>
<evidence type="ECO:0000313" key="6">
    <source>
        <dbReference type="RefSeq" id="XP_039142989.1"/>
    </source>
</evidence>
<keyword evidence="3" id="KW-0328">Glycosyltransferase</keyword>
<proteinExistence type="inferred from homology"/>
<dbReference type="Pfam" id="PF00201">
    <property type="entry name" value="UDPGT"/>
    <property type="match status" value="1"/>
</dbReference>
<dbReference type="GO" id="GO:0080043">
    <property type="term" value="F:quercetin 3-O-glucosyltransferase activity"/>
    <property type="evidence" value="ECO:0007669"/>
    <property type="project" value="TreeGrafter"/>
</dbReference>
<dbReference type="GO" id="GO:0080044">
    <property type="term" value="F:quercetin 7-O-glucosyltransferase activity"/>
    <property type="evidence" value="ECO:0007669"/>
    <property type="project" value="TreeGrafter"/>
</dbReference>